<dbReference type="GO" id="GO:0005829">
    <property type="term" value="C:cytosol"/>
    <property type="evidence" value="ECO:0007669"/>
    <property type="project" value="TreeGrafter"/>
</dbReference>
<organism evidence="16 17">
    <name type="scientific">Enterococcus hermanniensis</name>
    <dbReference type="NCBI Taxonomy" id="249189"/>
    <lineage>
        <taxon>Bacteria</taxon>
        <taxon>Bacillati</taxon>
        <taxon>Bacillota</taxon>
        <taxon>Bacilli</taxon>
        <taxon>Lactobacillales</taxon>
        <taxon>Enterococcaceae</taxon>
        <taxon>Enterococcus</taxon>
    </lineage>
</organism>
<feature type="DNA-binding region" description="OmpR/PhoB-type" evidence="13">
    <location>
        <begin position="124"/>
        <end position="221"/>
    </location>
</feature>
<evidence type="ECO:0000256" key="2">
    <source>
        <dbReference type="ARBA" id="ARBA00022490"/>
    </source>
</evidence>
<evidence type="ECO:0000256" key="10">
    <source>
        <dbReference type="ARBA" id="ARBA00037471"/>
    </source>
</evidence>
<keyword evidence="2" id="KW-0963">Cytoplasm</keyword>
<dbReference type="SMART" id="SM00862">
    <property type="entry name" value="Trans_reg_C"/>
    <property type="match status" value="1"/>
</dbReference>
<feature type="modified residue" description="4-aspartylphosphate" evidence="12">
    <location>
        <position position="51"/>
    </location>
</feature>
<comment type="caution">
    <text evidence="16">The sequence shown here is derived from an EMBL/GenBank/DDBJ whole genome shotgun (WGS) entry which is preliminary data.</text>
</comment>
<dbReference type="AlphaFoldDB" id="A0A1L8TPL0"/>
<evidence type="ECO:0000256" key="1">
    <source>
        <dbReference type="ARBA" id="ARBA00004496"/>
    </source>
</evidence>
<dbReference type="InterPro" id="IPR001789">
    <property type="entry name" value="Sig_transdc_resp-reg_receiver"/>
</dbReference>
<evidence type="ECO:0000313" key="16">
    <source>
        <dbReference type="EMBL" id="OJG46261.1"/>
    </source>
</evidence>
<comment type="subcellular location">
    <subcellularLocation>
        <location evidence="1">Cytoplasm</location>
    </subcellularLocation>
</comment>
<dbReference type="Proteomes" id="UP000182077">
    <property type="component" value="Unassembled WGS sequence"/>
</dbReference>
<dbReference type="STRING" id="249189.RV04_GL001427"/>
<dbReference type="Gene3D" id="3.40.50.2300">
    <property type="match status" value="1"/>
</dbReference>
<dbReference type="InterPro" id="IPR036388">
    <property type="entry name" value="WH-like_DNA-bd_sf"/>
</dbReference>
<evidence type="ECO:0000256" key="5">
    <source>
        <dbReference type="ARBA" id="ARBA00023015"/>
    </source>
</evidence>
<proteinExistence type="predicted"/>
<name>A0A1L8TPL0_9ENTE</name>
<dbReference type="PROSITE" id="PS50110">
    <property type="entry name" value="RESPONSE_REGULATORY"/>
    <property type="match status" value="1"/>
</dbReference>
<dbReference type="InterPro" id="IPR039420">
    <property type="entry name" value="WalR-like"/>
</dbReference>
<keyword evidence="9" id="KW-0804">Transcription</keyword>
<evidence type="ECO:0000256" key="9">
    <source>
        <dbReference type="ARBA" id="ARBA00023163"/>
    </source>
</evidence>
<evidence type="ECO:0000256" key="12">
    <source>
        <dbReference type="PROSITE-ProRule" id="PRU00169"/>
    </source>
</evidence>
<evidence type="ECO:0000256" key="7">
    <source>
        <dbReference type="ARBA" id="ARBA00023125"/>
    </source>
</evidence>
<comment type="function">
    <text evidence="10">Member of the two-component regulatory system HssS/HssR involved in intracellular heme homeostasis and tempering of staphylococcal virulence. Phosphorylated HssR binds to a direct repeat sequence within hrtAB promoter and activates the expression of hrtAB, an efflux pump, in response to extracellular heme, hemin, hemoglobin or blood.</text>
</comment>
<dbReference type="PANTHER" id="PTHR48111">
    <property type="entry name" value="REGULATOR OF RPOS"/>
    <property type="match status" value="1"/>
</dbReference>
<protein>
    <recommendedName>
        <fullName evidence="11">Heme response regulator HssR</fullName>
    </recommendedName>
</protein>
<evidence type="ECO:0000259" key="15">
    <source>
        <dbReference type="PROSITE" id="PS51755"/>
    </source>
</evidence>
<dbReference type="Pfam" id="PF00072">
    <property type="entry name" value="Response_reg"/>
    <property type="match status" value="1"/>
</dbReference>
<evidence type="ECO:0000256" key="13">
    <source>
        <dbReference type="PROSITE-ProRule" id="PRU01091"/>
    </source>
</evidence>
<keyword evidence="7 13" id="KW-0238">DNA-binding</keyword>
<keyword evidence="8" id="KW-0010">Activator</keyword>
<keyword evidence="3 12" id="KW-0597">Phosphoprotein</keyword>
<dbReference type="GO" id="GO:0006355">
    <property type="term" value="P:regulation of DNA-templated transcription"/>
    <property type="evidence" value="ECO:0007669"/>
    <property type="project" value="InterPro"/>
</dbReference>
<keyword evidence="5" id="KW-0805">Transcription regulation</keyword>
<dbReference type="PROSITE" id="PS51755">
    <property type="entry name" value="OMPR_PHOB"/>
    <property type="match status" value="1"/>
</dbReference>
<dbReference type="InterPro" id="IPR011006">
    <property type="entry name" value="CheY-like_superfamily"/>
</dbReference>
<reference evidence="16 17" key="1">
    <citation type="submission" date="2014-12" db="EMBL/GenBank/DDBJ databases">
        <title>Draft genome sequences of 29 type strains of Enterococci.</title>
        <authorList>
            <person name="Zhong Z."/>
            <person name="Sun Z."/>
            <person name="Liu W."/>
            <person name="Zhang W."/>
            <person name="Zhang H."/>
        </authorList>
    </citation>
    <scope>NUCLEOTIDE SEQUENCE [LARGE SCALE GENOMIC DNA]</scope>
    <source>
        <strain evidence="16 17">DSM 17122</strain>
    </source>
</reference>
<gene>
    <name evidence="16" type="ORF">RV04_GL001427</name>
</gene>
<dbReference type="CDD" id="cd00383">
    <property type="entry name" value="trans_reg_C"/>
    <property type="match status" value="1"/>
</dbReference>
<evidence type="ECO:0000256" key="8">
    <source>
        <dbReference type="ARBA" id="ARBA00023159"/>
    </source>
</evidence>
<dbReference type="CDD" id="cd17574">
    <property type="entry name" value="REC_OmpR"/>
    <property type="match status" value="1"/>
</dbReference>
<dbReference type="GO" id="GO:0000976">
    <property type="term" value="F:transcription cis-regulatory region binding"/>
    <property type="evidence" value="ECO:0007669"/>
    <property type="project" value="TreeGrafter"/>
</dbReference>
<dbReference type="GO" id="GO:0000156">
    <property type="term" value="F:phosphorelay response regulator activity"/>
    <property type="evidence" value="ECO:0007669"/>
    <property type="project" value="TreeGrafter"/>
</dbReference>
<dbReference type="Pfam" id="PF00486">
    <property type="entry name" value="Trans_reg_C"/>
    <property type="match status" value="1"/>
</dbReference>
<evidence type="ECO:0000256" key="11">
    <source>
        <dbReference type="ARBA" id="ARBA00039976"/>
    </source>
</evidence>
<dbReference type="Gene3D" id="1.10.10.10">
    <property type="entry name" value="Winged helix-like DNA-binding domain superfamily/Winged helix DNA-binding domain"/>
    <property type="match status" value="1"/>
</dbReference>
<keyword evidence="4" id="KW-0902">Two-component regulatory system</keyword>
<dbReference type="EMBL" id="JXKQ01000003">
    <property type="protein sequence ID" value="OJG46261.1"/>
    <property type="molecule type" value="Genomic_DNA"/>
</dbReference>
<dbReference type="PANTHER" id="PTHR48111:SF49">
    <property type="entry name" value="HEME RESPONSE REGULATOR HSSR"/>
    <property type="match status" value="1"/>
</dbReference>
<evidence type="ECO:0000256" key="4">
    <source>
        <dbReference type="ARBA" id="ARBA00023012"/>
    </source>
</evidence>
<evidence type="ECO:0000259" key="14">
    <source>
        <dbReference type="PROSITE" id="PS50110"/>
    </source>
</evidence>
<accession>A0A1L8TPL0</accession>
<evidence type="ECO:0000256" key="3">
    <source>
        <dbReference type="ARBA" id="ARBA00022553"/>
    </source>
</evidence>
<dbReference type="RefSeq" id="WP_071857346.1">
    <property type="nucleotide sequence ID" value="NZ_JBHSHK010000001.1"/>
</dbReference>
<dbReference type="SUPFAM" id="SSF52172">
    <property type="entry name" value="CheY-like"/>
    <property type="match status" value="1"/>
</dbReference>
<dbReference type="OrthoDB" id="9790442at2"/>
<keyword evidence="6" id="KW-0843">Virulence</keyword>
<dbReference type="SMART" id="SM00448">
    <property type="entry name" value="REC"/>
    <property type="match status" value="1"/>
</dbReference>
<evidence type="ECO:0000256" key="6">
    <source>
        <dbReference type="ARBA" id="ARBA00023026"/>
    </source>
</evidence>
<keyword evidence="17" id="KW-1185">Reference proteome</keyword>
<dbReference type="GO" id="GO:0032993">
    <property type="term" value="C:protein-DNA complex"/>
    <property type="evidence" value="ECO:0007669"/>
    <property type="project" value="TreeGrafter"/>
</dbReference>
<sequence length="223" mass="25674">MATILIAEDEKNIQLLIQAQLKAFYEIIVANDGLEAMEIIETTHIDLLITDIMMPRMDGIDLVTEIRQSGYKMPIIMLTAKQTISDKRTGFHSGADDYLTKPVNYEELILRVEALMRRAHIEVARQIKIGEVILNEDTYMISKNNYGIELPKKEFALLFKLLSYPNQIFTKNQLLDEIWGFDSESGEDTIKTHISRIRKKCEIFEEFKIKTVKGLGYKGEILV</sequence>
<dbReference type="InterPro" id="IPR001867">
    <property type="entry name" value="OmpR/PhoB-type_DNA-bd"/>
</dbReference>
<feature type="domain" description="OmpR/PhoB-type" evidence="15">
    <location>
        <begin position="124"/>
        <end position="221"/>
    </location>
</feature>
<feature type="domain" description="Response regulatory" evidence="14">
    <location>
        <begin position="3"/>
        <end position="116"/>
    </location>
</feature>
<evidence type="ECO:0000313" key="17">
    <source>
        <dbReference type="Proteomes" id="UP000182077"/>
    </source>
</evidence>